<keyword evidence="2" id="KW-0472">Membrane</keyword>
<keyword evidence="2" id="KW-0812">Transmembrane</keyword>
<feature type="transmembrane region" description="Helical" evidence="2">
    <location>
        <begin position="135"/>
        <end position="156"/>
    </location>
</feature>
<dbReference type="PANTHER" id="PTHR23028">
    <property type="entry name" value="ACETYLTRANSFERASE"/>
    <property type="match status" value="1"/>
</dbReference>
<dbReference type="RefSeq" id="XP_028470119.1">
    <property type="nucleotide sequence ID" value="XM_028606649.1"/>
</dbReference>
<feature type="compositionally biased region" description="Acidic residues" evidence="1">
    <location>
        <begin position="283"/>
        <end position="292"/>
    </location>
</feature>
<organism evidence="5 6">
    <name type="scientific">Sodiomyces alkalinus (strain CBS 110278 / VKM F-3762 / F11)</name>
    <name type="common">Alkaliphilic filamentous fungus</name>
    <dbReference type="NCBI Taxonomy" id="1314773"/>
    <lineage>
        <taxon>Eukaryota</taxon>
        <taxon>Fungi</taxon>
        <taxon>Dikarya</taxon>
        <taxon>Ascomycota</taxon>
        <taxon>Pezizomycotina</taxon>
        <taxon>Sordariomycetes</taxon>
        <taxon>Hypocreomycetidae</taxon>
        <taxon>Glomerellales</taxon>
        <taxon>Plectosphaerellaceae</taxon>
        <taxon>Sodiomyces</taxon>
    </lineage>
</organism>
<accession>A0A3N2Q6A2</accession>
<dbReference type="InterPro" id="IPR002656">
    <property type="entry name" value="Acyl_transf_3_dom"/>
</dbReference>
<evidence type="ECO:0000313" key="6">
    <source>
        <dbReference type="Proteomes" id="UP000272025"/>
    </source>
</evidence>
<feature type="signal peptide" evidence="3">
    <location>
        <begin position="1"/>
        <end position="21"/>
    </location>
</feature>
<dbReference type="OrthoDB" id="5819582at2759"/>
<dbReference type="GeneID" id="39575127"/>
<dbReference type="AlphaFoldDB" id="A0A3N2Q6A2"/>
<feature type="domain" description="Acyltransferase 3" evidence="4">
    <location>
        <begin position="39"/>
        <end position="413"/>
    </location>
</feature>
<gene>
    <name evidence="5" type="ORF">SODALDRAFT_12442</name>
</gene>
<feature type="region of interest" description="Disordered" evidence="1">
    <location>
        <begin position="274"/>
        <end position="293"/>
    </location>
</feature>
<protein>
    <recommendedName>
        <fullName evidence="4">Acyltransferase 3 domain-containing protein</fullName>
    </recommendedName>
</protein>
<dbReference type="Proteomes" id="UP000272025">
    <property type="component" value="Unassembled WGS sequence"/>
</dbReference>
<keyword evidence="2" id="KW-1133">Transmembrane helix</keyword>
<evidence type="ECO:0000313" key="5">
    <source>
        <dbReference type="EMBL" id="ROT42313.1"/>
    </source>
</evidence>
<evidence type="ECO:0000256" key="1">
    <source>
        <dbReference type="SAM" id="MobiDB-lite"/>
    </source>
</evidence>
<dbReference type="STRING" id="1314773.A0A3N2Q6A2"/>
<evidence type="ECO:0000256" key="3">
    <source>
        <dbReference type="SAM" id="SignalP"/>
    </source>
</evidence>
<keyword evidence="3" id="KW-0732">Signal</keyword>
<name>A0A3N2Q6A2_SODAK</name>
<dbReference type="InterPro" id="IPR050879">
    <property type="entry name" value="Acyltransferase_3"/>
</dbReference>
<dbReference type="Pfam" id="PF01757">
    <property type="entry name" value="Acyl_transf_3"/>
    <property type="match status" value="1"/>
</dbReference>
<evidence type="ECO:0000259" key="4">
    <source>
        <dbReference type="Pfam" id="PF01757"/>
    </source>
</evidence>
<feature type="transmembrane region" description="Helical" evidence="2">
    <location>
        <begin position="222"/>
        <end position="242"/>
    </location>
</feature>
<feature type="transmembrane region" description="Helical" evidence="2">
    <location>
        <begin position="450"/>
        <end position="474"/>
    </location>
</feature>
<feature type="transmembrane region" description="Helical" evidence="2">
    <location>
        <begin position="193"/>
        <end position="215"/>
    </location>
</feature>
<evidence type="ECO:0000256" key="2">
    <source>
        <dbReference type="SAM" id="Phobius"/>
    </source>
</evidence>
<dbReference type="EMBL" id="ML119051">
    <property type="protein sequence ID" value="ROT42313.1"/>
    <property type="molecule type" value="Genomic_DNA"/>
</dbReference>
<proteinExistence type="predicted"/>
<feature type="chain" id="PRO_5018011662" description="Acyltransferase 3 domain-containing protein" evidence="3">
    <location>
        <begin position="22"/>
        <end position="492"/>
    </location>
</feature>
<dbReference type="GO" id="GO:0016747">
    <property type="term" value="F:acyltransferase activity, transferring groups other than amino-acyl groups"/>
    <property type="evidence" value="ECO:0007669"/>
    <property type="project" value="InterPro"/>
</dbReference>
<reference evidence="5 6" key="1">
    <citation type="journal article" date="2018" name="Mol. Ecol.">
        <title>The obligate alkalophilic soda-lake fungus Sodiomyces alkalinus has shifted to a protein diet.</title>
        <authorList>
            <person name="Grum-Grzhimaylo A.A."/>
            <person name="Falkoski D.L."/>
            <person name="van den Heuvel J."/>
            <person name="Valero-Jimenez C.A."/>
            <person name="Min B."/>
            <person name="Choi I.G."/>
            <person name="Lipzen A."/>
            <person name="Daum C.G."/>
            <person name="Aanen D.K."/>
            <person name="Tsang A."/>
            <person name="Henrissat B."/>
            <person name="Bilanenko E.N."/>
            <person name="de Vries R.P."/>
            <person name="van Kan J.A.L."/>
            <person name="Grigoriev I.V."/>
            <person name="Debets A.J.M."/>
        </authorList>
    </citation>
    <scope>NUCLEOTIDE SEQUENCE [LARGE SCALE GENOMIC DNA]</scope>
    <source>
        <strain evidence="5 6">F11</strain>
    </source>
</reference>
<dbReference type="PANTHER" id="PTHR23028:SF126">
    <property type="entry name" value="ACYLTRANSFERASE 3 DOMAIN-CONTAINING PROTEIN"/>
    <property type="match status" value="1"/>
</dbReference>
<sequence length="492" mass="55941">MRSRWITNALLVLLPSFVVDQLRHDHHHLKPLRLHATSYIDGLRGIASLIVSICHYTEDNHAYFVPSWGLNKRSSAALQLPFVRVIYSGRPMIHVFFVISGFVLSYKPLKALHARDVERCHAALASSAFRRPIRLFGPCLVSTFMIVLLTYSGFLYEPLPSLSEQLEDWWHALFRSITWPWSWDYDLRPTYDIHLWTVPIEFVHSMLLFMVLLVVSPMRRPIRLAALVSIIFYCLSCGRWAAFEFIGGSLIAELHLTQANKMLTLTNLAERRPRQNYNSNSNNDDDDDDDDDKNNNNLNVRFVLKTATYTAAVLLWWFIAGWPNENAERTPGIQFLLAKTPQPFSSIEQDECGPQKFWFSLSAMGLVWAITQVDLLQRCLENSVVQYLGRISYSLYIVHGPILNMAQGRVIGRVAAMASGNSGSKHFRSGASSGGLKGLLGADTPTQQTLVWILGIVIMWPCIIWAADVFWRLVDRPIMAGARKLEDWCSDA</sequence>
<keyword evidence="6" id="KW-1185">Reference proteome</keyword>